<protein>
    <submittedName>
        <fullName evidence="3">VOC family protein</fullName>
    </submittedName>
</protein>
<dbReference type="PROSITE" id="PS51819">
    <property type="entry name" value="VOC"/>
    <property type="match status" value="1"/>
</dbReference>
<dbReference type="Pfam" id="PF00903">
    <property type="entry name" value="Glyoxalase"/>
    <property type="match status" value="1"/>
</dbReference>
<dbReference type="Gene3D" id="3.10.180.10">
    <property type="entry name" value="2,3-Dihydroxybiphenyl 1,2-Dioxygenase, domain 1"/>
    <property type="match status" value="1"/>
</dbReference>
<dbReference type="EMBL" id="JBHSWV010000805">
    <property type="protein sequence ID" value="MFC6769726.1"/>
    <property type="molecule type" value="Genomic_DNA"/>
</dbReference>
<dbReference type="PANTHER" id="PTHR43048">
    <property type="entry name" value="METHYLMALONYL-COA EPIMERASE"/>
    <property type="match status" value="1"/>
</dbReference>
<dbReference type="GO" id="GO:0046872">
    <property type="term" value="F:metal ion binding"/>
    <property type="evidence" value="ECO:0007669"/>
    <property type="project" value="UniProtKB-KW"/>
</dbReference>
<sequence length="147" mass="16245">METLRFDHVGVVVDDLDAVAAFFLDLGFEREGGALVEGETVDKINGLDGVRAEVVMVRAPDGSGRLELVKYHAPTADEDAHHFPANRMGFRHIAIEVNGLDTIVDRLRGNGFDTVGEVRDYENIYRLCYVRGPEGLIVELTEQLDSS</sequence>
<dbReference type="RefSeq" id="WP_273742340.1">
    <property type="nucleotide sequence ID" value="NZ_JAQIVI010000805.1"/>
</dbReference>
<proteinExistence type="predicted"/>
<accession>A0ABD5SWU6</accession>
<evidence type="ECO:0000313" key="3">
    <source>
        <dbReference type="EMBL" id="MFC6769726.1"/>
    </source>
</evidence>
<dbReference type="Proteomes" id="UP001596383">
    <property type="component" value="Unassembled WGS sequence"/>
</dbReference>
<dbReference type="AlphaFoldDB" id="A0ABD5SWU6"/>
<evidence type="ECO:0000313" key="4">
    <source>
        <dbReference type="Proteomes" id="UP001596383"/>
    </source>
</evidence>
<feature type="domain" description="VOC" evidence="2">
    <location>
        <begin position="5"/>
        <end position="143"/>
    </location>
</feature>
<dbReference type="PANTHER" id="PTHR43048:SF5">
    <property type="entry name" value="BLR5325 PROTEIN"/>
    <property type="match status" value="1"/>
</dbReference>
<evidence type="ECO:0000259" key="2">
    <source>
        <dbReference type="PROSITE" id="PS51819"/>
    </source>
</evidence>
<dbReference type="InterPro" id="IPR004360">
    <property type="entry name" value="Glyas_Fos-R_dOase_dom"/>
</dbReference>
<organism evidence="3 4">
    <name type="scientific">Natrinema soli</name>
    <dbReference type="NCBI Taxonomy" id="1930624"/>
    <lineage>
        <taxon>Archaea</taxon>
        <taxon>Methanobacteriati</taxon>
        <taxon>Methanobacteriota</taxon>
        <taxon>Stenosarchaea group</taxon>
        <taxon>Halobacteria</taxon>
        <taxon>Halobacteriales</taxon>
        <taxon>Natrialbaceae</taxon>
        <taxon>Natrinema</taxon>
    </lineage>
</organism>
<gene>
    <name evidence="3" type="ORF">ACFQE6_33200</name>
</gene>
<keyword evidence="4" id="KW-1185">Reference proteome</keyword>
<comment type="caution">
    <text evidence="3">The sequence shown here is derived from an EMBL/GenBank/DDBJ whole genome shotgun (WGS) entry which is preliminary data.</text>
</comment>
<dbReference type="SUPFAM" id="SSF54593">
    <property type="entry name" value="Glyoxalase/Bleomycin resistance protein/Dihydroxybiphenyl dioxygenase"/>
    <property type="match status" value="1"/>
</dbReference>
<reference evidence="3 4" key="1">
    <citation type="journal article" date="2019" name="Int. J. Syst. Evol. Microbiol.">
        <title>The Global Catalogue of Microorganisms (GCM) 10K type strain sequencing project: providing services to taxonomists for standard genome sequencing and annotation.</title>
        <authorList>
            <consortium name="The Broad Institute Genomics Platform"/>
            <consortium name="The Broad Institute Genome Sequencing Center for Infectious Disease"/>
            <person name="Wu L."/>
            <person name="Ma J."/>
        </authorList>
    </citation>
    <scope>NUCLEOTIDE SEQUENCE [LARGE SCALE GENOMIC DNA]</scope>
    <source>
        <strain evidence="3 4">LMG 29247</strain>
    </source>
</reference>
<keyword evidence="1" id="KW-0479">Metal-binding</keyword>
<dbReference type="InterPro" id="IPR037523">
    <property type="entry name" value="VOC_core"/>
</dbReference>
<evidence type="ECO:0000256" key="1">
    <source>
        <dbReference type="ARBA" id="ARBA00022723"/>
    </source>
</evidence>
<name>A0ABD5SWU6_9EURY</name>
<dbReference type="InterPro" id="IPR051785">
    <property type="entry name" value="MMCE/EMCE_epimerase"/>
</dbReference>
<dbReference type="CDD" id="cd08353">
    <property type="entry name" value="VOC_like"/>
    <property type="match status" value="1"/>
</dbReference>
<dbReference type="InterPro" id="IPR029068">
    <property type="entry name" value="Glyas_Bleomycin-R_OHBP_Dase"/>
</dbReference>